<dbReference type="GeneID" id="94431812"/>
<dbReference type="AlphaFoldDB" id="A0A2C6KMU5"/>
<dbReference type="RefSeq" id="XP_067919428.1">
    <property type="nucleotide sequence ID" value="XM_068068601.1"/>
</dbReference>
<evidence type="ECO:0000313" key="2">
    <source>
        <dbReference type="EMBL" id="PHJ17713.1"/>
    </source>
</evidence>
<feature type="compositionally biased region" description="Low complexity" evidence="1">
    <location>
        <begin position="46"/>
        <end position="55"/>
    </location>
</feature>
<name>A0A2C6KMU5_9APIC</name>
<reference evidence="2 3" key="1">
    <citation type="journal article" date="2017" name="Int. J. Parasitol.">
        <title>The genome of the protozoan parasite Cystoisospora suis and a reverse vaccinology approach to identify vaccine candidates.</title>
        <authorList>
            <person name="Palmieri N."/>
            <person name="Shrestha A."/>
            <person name="Ruttkowski B."/>
            <person name="Beck T."/>
            <person name="Vogl C."/>
            <person name="Tomley F."/>
            <person name="Blake D.P."/>
            <person name="Joachim A."/>
        </authorList>
    </citation>
    <scope>NUCLEOTIDE SEQUENCE [LARGE SCALE GENOMIC DNA]</scope>
    <source>
        <strain evidence="2 3">Wien I</strain>
    </source>
</reference>
<comment type="caution">
    <text evidence="2">The sequence shown here is derived from an EMBL/GenBank/DDBJ whole genome shotgun (WGS) entry which is preliminary data.</text>
</comment>
<feature type="compositionally biased region" description="Basic and acidic residues" evidence="1">
    <location>
        <begin position="8"/>
        <end position="24"/>
    </location>
</feature>
<keyword evidence="3" id="KW-1185">Reference proteome</keyword>
<feature type="region of interest" description="Disordered" evidence="1">
    <location>
        <begin position="1"/>
        <end position="24"/>
    </location>
</feature>
<evidence type="ECO:0000313" key="3">
    <source>
        <dbReference type="Proteomes" id="UP000221165"/>
    </source>
</evidence>
<dbReference type="VEuPathDB" id="ToxoDB:CSUI_008468"/>
<evidence type="ECO:0000256" key="1">
    <source>
        <dbReference type="SAM" id="MobiDB-lite"/>
    </source>
</evidence>
<sequence length="70" mass="8328">MLQPVPTVRREEAERPEETPAQREIQRQMENLLPEVQELRMRLEQEAQQTRSQQSEESEAAPRARKTKED</sequence>
<feature type="region of interest" description="Disordered" evidence="1">
    <location>
        <begin position="39"/>
        <end position="70"/>
    </location>
</feature>
<proteinExistence type="predicted"/>
<accession>A0A2C6KMU5</accession>
<dbReference type="Proteomes" id="UP000221165">
    <property type="component" value="Unassembled WGS sequence"/>
</dbReference>
<organism evidence="2 3">
    <name type="scientific">Cystoisospora suis</name>
    <dbReference type="NCBI Taxonomy" id="483139"/>
    <lineage>
        <taxon>Eukaryota</taxon>
        <taxon>Sar</taxon>
        <taxon>Alveolata</taxon>
        <taxon>Apicomplexa</taxon>
        <taxon>Conoidasida</taxon>
        <taxon>Coccidia</taxon>
        <taxon>Eucoccidiorida</taxon>
        <taxon>Eimeriorina</taxon>
        <taxon>Sarcocystidae</taxon>
        <taxon>Cystoisospora</taxon>
    </lineage>
</organism>
<protein>
    <submittedName>
        <fullName evidence="2">Uncharacterized protein</fullName>
    </submittedName>
</protein>
<dbReference type="EMBL" id="MIGC01004741">
    <property type="protein sequence ID" value="PHJ17713.1"/>
    <property type="molecule type" value="Genomic_DNA"/>
</dbReference>
<gene>
    <name evidence="2" type="ORF">CSUI_008468</name>
</gene>